<evidence type="ECO:0000256" key="1">
    <source>
        <dbReference type="SAM" id="MobiDB-lite"/>
    </source>
</evidence>
<feature type="compositionally biased region" description="Basic residues" evidence="1">
    <location>
        <begin position="90"/>
        <end position="101"/>
    </location>
</feature>
<sequence length="122" mass="13280">MSGAIRPLQLVHHGGRGQSLVYELLYDGRFEPDEKSLMGLIDVNCLYDDEKLGQKQQKTAPSQGQVSPKLGGSQGSKNTDKASSNQPSNRKNKTTSKKAPLRKNNNTSYRSDSPPLAACSEC</sequence>
<feature type="region of interest" description="Disordered" evidence="1">
    <location>
        <begin position="53"/>
        <end position="122"/>
    </location>
</feature>
<feature type="compositionally biased region" description="Polar residues" evidence="1">
    <location>
        <begin position="54"/>
        <end position="66"/>
    </location>
</feature>
<organism evidence="2">
    <name type="scientific">hydrothermal vent metagenome</name>
    <dbReference type="NCBI Taxonomy" id="652676"/>
    <lineage>
        <taxon>unclassified sequences</taxon>
        <taxon>metagenomes</taxon>
        <taxon>ecological metagenomes</taxon>
    </lineage>
</organism>
<reference evidence="2" key="1">
    <citation type="submission" date="2018-06" db="EMBL/GenBank/DDBJ databases">
        <authorList>
            <person name="Zhirakovskaya E."/>
        </authorList>
    </citation>
    <scope>NUCLEOTIDE SEQUENCE</scope>
</reference>
<dbReference type="EMBL" id="UOFD01000081">
    <property type="protein sequence ID" value="VAW54947.1"/>
    <property type="molecule type" value="Genomic_DNA"/>
</dbReference>
<gene>
    <name evidence="2" type="ORF">MNBD_GAMMA06-205</name>
</gene>
<accession>A0A3B0WW77</accession>
<feature type="compositionally biased region" description="Polar residues" evidence="1">
    <location>
        <begin position="75"/>
        <end position="89"/>
    </location>
</feature>
<evidence type="ECO:0000313" key="2">
    <source>
        <dbReference type="EMBL" id="VAW54947.1"/>
    </source>
</evidence>
<protein>
    <submittedName>
        <fullName evidence="2">Uncharacterized protein</fullName>
    </submittedName>
</protein>
<dbReference type="AlphaFoldDB" id="A0A3B0WW77"/>
<proteinExistence type="predicted"/>
<name>A0A3B0WW77_9ZZZZ</name>